<evidence type="ECO:0000313" key="2">
    <source>
        <dbReference type="Proteomes" id="UP001457282"/>
    </source>
</evidence>
<sequence length="103" mass="11531">MSNPNNTPHPVQISPQADTQNIEVTTHNLNNHVLADLKSISSPNNMVLKLPDPGALYNRLLTKTMAFTSPWTKDLEIRDTIDSNGEPITRDSTFAWSLEFIEV</sequence>
<proteinExistence type="predicted"/>
<organism evidence="1 2">
    <name type="scientific">Rubus argutus</name>
    <name type="common">Southern blackberry</name>
    <dbReference type="NCBI Taxonomy" id="59490"/>
    <lineage>
        <taxon>Eukaryota</taxon>
        <taxon>Viridiplantae</taxon>
        <taxon>Streptophyta</taxon>
        <taxon>Embryophyta</taxon>
        <taxon>Tracheophyta</taxon>
        <taxon>Spermatophyta</taxon>
        <taxon>Magnoliopsida</taxon>
        <taxon>eudicotyledons</taxon>
        <taxon>Gunneridae</taxon>
        <taxon>Pentapetalae</taxon>
        <taxon>rosids</taxon>
        <taxon>fabids</taxon>
        <taxon>Rosales</taxon>
        <taxon>Rosaceae</taxon>
        <taxon>Rosoideae</taxon>
        <taxon>Rosoideae incertae sedis</taxon>
        <taxon>Rubus</taxon>
    </lineage>
</organism>
<reference evidence="1 2" key="1">
    <citation type="journal article" date="2023" name="G3 (Bethesda)">
        <title>A chromosome-length genome assembly and annotation of blackberry (Rubus argutus, cv. 'Hillquist').</title>
        <authorList>
            <person name="Bruna T."/>
            <person name="Aryal R."/>
            <person name="Dudchenko O."/>
            <person name="Sargent D.J."/>
            <person name="Mead D."/>
            <person name="Buti M."/>
            <person name="Cavallini A."/>
            <person name="Hytonen T."/>
            <person name="Andres J."/>
            <person name="Pham M."/>
            <person name="Weisz D."/>
            <person name="Mascagni F."/>
            <person name="Usai G."/>
            <person name="Natali L."/>
            <person name="Bassil N."/>
            <person name="Fernandez G.E."/>
            <person name="Lomsadze A."/>
            <person name="Armour M."/>
            <person name="Olukolu B."/>
            <person name="Poorten T."/>
            <person name="Britton C."/>
            <person name="Davik J."/>
            <person name="Ashrafi H."/>
            <person name="Aiden E.L."/>
            <person name="Borodovsky M."/>
            <person name="Worthington M."/>
        </authorList>
    </citation>
    <scope>NUCLEOTIDE SEQUENCE [LARGE SCALE GENOMIC DNA]</scope>
    <source>
        <strain evidence="1">PI 553951</strain>
    </source>
</reference>
<comment type="caution">
    <text evidence="1">The sequence shown here is derived from an EMBL/GenBank/DDBJ whole genome shotgun (WGS) entry which is preliminary data.</text>
</comment>
<accession>A0AAW1XAW2</accession>
<gene>
    <name evidence="1" type="ORF">M0R45_020186</name>
</gene>
<dbReference type="EMBL" id="JBEDUW010000004">
    <property type="protein sequence ID" value="KAK9932968.1"/>
    <property type="molecule type" value="Genomic_DNA"/>
</dbReference>
<evidence type="ECO:0000313" key="1">
    <source>
        <dbReference type="EMBL" id="KAK9932968.1"/>
    </source>
</evidence>
<protein>
    <submittedName>
        <fullName evidence="1">Uncharacterized protein</fullName>
    </submittedName>
</protein>
<keyword evidence="2" id="KW-1185">Reference proteome</keyword>
<dbReference type="Proteomes" id="UP001457282">
    <property type="component" value="Unassembled WGS sequence"/>
</dbReference>
<name>A0AAW1XAW2_RUBAR</name>
<dbReference type="AlphaFoldDB" id="A0AAW1XAW2"/>